<dbReference type="InterPro" id="IPR036388">
    <property type="entry name" value="WH-like_DNA-bd_sf"/>
</dbReference>
<keyword evidence="2" id="KW-1185">Reference proteome</keyword>
<dbReference type="SUPFAM" id="SSF46785">
    <property type="entry name" value="Winged helix' DNA-binding domain"/>
    <property type="match status" value="1"/>
</dbReference>
<reference evidence="2" key="1">
    <citation type="submission" date="2016-10" db="EMBL/GenBank/DDBJ databases">
        <authorList>
            <person name="Varghese N."/>
            <person name="Submissions S."/>
        </authorList>
    </citation>
    <scope>NUCLEOTIDE SEQUENCE [LARGE SCALE GENOMIC DNA]</scope>
    <source>
        <strain evidence="2">CGMCC 1.10118</strain>
    </source>
</reference>
<dbReference type="OrthoDB" id="285635at2157"/>
<sequence>MRKSADWMTIADDRILEYLADHESGTPSEMAKVDTMRFSRSYLHQRCDVLEEYGLVRHLGNGVHILTDKGSQYLNGGLDTGKLDGED</sequence>
<accession>A0A1H3GMF6</accession>
<dbReference type="STRING" id="660517.SAMN04487946_105227"/>
<dbReference type="Proteomes" id="UP000199170">
    <property type="component" value="Unassembled WGS sequence"/>
</dbReference>
<name>A0A1H3GMF6_9EURY</name>
<proteinExistence type="predicted"/>
<evidence type="ECO:0000313" key="2">
    <source>
        <dbReference type="Proteomes" id="UP000199170"/>
    </source>
</evidence>
<gene>
    <name evidence="1" type="ORF">SAMN04487946_105227</name>
</gene>
<dbReference type="EMBL" id="FNPB01000005">
    <property type="protein sequence ID" value="SDY03818.1"/>
    <property type="molecule type" value="Genomic_DNA"/>
</dbReference>
<dbReference type="AlphaFoldDB" id="A0A1H3GMF6"/>
<dbReference type="RefSeq" id="WP_089767045.1">
    <property type="nucleotide sequence ID" value="NZ_FNPB01000005.1"/>
</dbReference>
<protein>
    <submittedName>
        <fullName evidence="1">Uncharacterized protein</fullName>
    </submittedName>
</protein>
<dbReference type="Gene3D" id="1.10.10.10">
    <property type="entry name" value="Winged helix-like DNA-binding domain superfamily/Winged helix DNA-binding domain"/>
    <property type="match status" value="1"/>
</dbReference>
<dbReference type="InterPro" id="IPR036390">
    <property type="entry name" value="WH_DNA-bd_sf"/>
</dbReference>
<organism evidence="1 2">
    <name type="scientific">Halobellus clavatus</name>
    <dbReference type="NCBI Taxonomy" id="660517"/>
    <lineage>
        <taxon>Archaea</taxon>
        <taxon>Methanobacteriati</taxon>
        <taxon>Methanobacteriota</taxon>
        <taxon>Stenosarchaea group</taxon>
        <taxon>Halobacteria</taxon>
        <taxon>Halobacteriales</taxon>
        <taxon>Haloferacaceae</taxon>
        <taxon>Halobellus</taxon>
    </lineage>
</organism>
<evidence type="ECO:0000313" key="1">
    <source>
        <dbReference type="EMBL" id="SDY03818.1"/>
    </source>
</evidence>